<dbReference type="SUPFAM" id="SSF56112">
    <property type="entry name" value="Protein kinase-like (PK-like)"/>
    <property type="match status" value="1"/>
</dbReference>
<keyword evidence="1" id="KW-0433">Leucine-rich repeat</keyword>
<dbReference type="PANTHER" id="PTHR48051">
    <property type="match status" value="1"/>
</dbReference>
<evidence type="ECO:0000259" key="4">
    <source>
        <dbReference type="PROSITE" id="PS50011"/>
    </source>
</evidence>
<dbReference type="InterPro" id="IPR032675">
    <property type="entry name" value="LRR_dom_sf"/>
</dbReference>
<evidence type="ECO:0000313" key="5">
    <source>
        <dbReference type="EMBL" id="CAK7217731.1"/>
    </source>
</evidence>
<evidence type="ECO:0000313" key="6">
    <source>
        <dbReference type="Proteomes" id="UP001642405"/>
    </source>
</evidence>
<dbReference type="PROSITE" id="PS50011">
    <property type="entry name" value="PROTEIN_KINASE_DOM"/>
    <property type="match status" value="1"/>
</dbReference>
<comment type="caution">
    <text evidence="5">The sequence shown here is derived from an EMBL/GenBank/DDBJ whole genome shotgun (WGS) entry which is preliminary data.</text>
</comment>
<evidence type="ECO:0000256" key="3">
    <source>
        <dbReference type="SAM" id="MobiDB-lite"/>
    </source>
</evidence>
<protein>
    <recommendedName>
        <fullName evidence="4">Protein kinase domain-containing protein</fullName>
    </recommendedName>
</protein>
<keyword evidence="6" id="KW-1185">Reference proteome</keyword>
<dbReference type="Gene3D" id="1.10.510.10">
    <property type="entry name" value="Transferase(Phosphotransferase) domain 1"/>
    <property type="match status" value="1"/>
</dbReference>
<sequence length="587" mass="61191">MHDLATLRAGGYRDAGLTKLKLTETLDQFPSEIFNASIATTLEILDLSGTGLSALPADLGARLPRLRIAFFSNCNFTTFPSTALAGCPRLEMVAFRKNGMEAFEGASERASQDDSVAIFPPQLRWLILTDNRLAHIPASIGRCARLEKCMLAGNQLTGLPDAMARCQNLTLLRLAANRLEALPGWLLSMPRLAFLSFAGNPCSAANALSSAKDTAAPATSASQSTLPHVDWNQIEMHHVLGEGASGIISKGTIRSTIGGSGNAGTAASSRGPSSALNSCGPSGFNTPSLSGTSTPALSVSSGASSVFSTATSSLSALSATTSASAGTNPSSSTLSPSPSLSLSPSTPVAVKIFRGALTSDGTPYDEMAACMAAGQHVNLVQVHGQIRWGEDEEEDAEEAIEANETKEAAPASFRGGLIMELIPPQYRVLGQPPSFDSCTRDCFDTASDNSHLPVPAAMAILSGVASAAAHLHARGIAHGDLYAHNILVARAVDANTADAATHAILSDFGAATLYGSTGLESLEKLEKLEVLAFAHLVEDVVGLMAEEPSSIRQQLLRLHEQCAVQDVTKRPAFSTLVRELSALQAVA</sequence>
<dbReference type="Gene3D" id="3.80.10.10">
    <property type="entry name" value="Ribonuclease Inhibitor"/>
    <property type="match status" value="2"/>
</dbReference>
<name>A0ABP0BEX1_9PEZI</name>
<reference evidence="5 6" key="1">
    <citation type="submission" date="2024-01" db="EMBL/GenBank/DDBJ databases">
        <authorList>
            <person name="Allen C."/>
            <person name="Tagirdzhanova G."/>
        </authorList>
    </citation>
    <scope>NUCLEOTIDE SEQUENCE [LARGE SCALE GENOMIC DNA]</scope>
</reference>
<dbReference type="Pfam" id="PF06293">
    <property type="entry name" value="Kdo"/>
    <property type="match status" value="1"/>
</dbReference>
<dbReference type="SMART" id="SM00369">
    <property type="entry name" value="LRR_TYP"/>
    <property type="match status" value="4"/>
</dbReference>
<organism evidence="5 6">
    <name type="scientific">Sporothrix curviconia</name>
    <dbReference type="NCBI Taxonomy" id="1260050"/>
    <lineage>
        <taxon>Eukaryota</taxon>
        <taxon>Fungi</taxon>
        <taxon>Dikarya</taxon>
        <taxon>Ascomycota</taxon>
        <taxon>Pezizomycotina</taxon>
        <taxon>Sordariomycetes</taxon>
        <taxon>Sordariomycetidae</taxon>
        <taxon>Ophiostomatales</taxon>
        <taxon>Ophiostomataceae</taxon>
        <taxon>Sporothrix</taxon>
    </lineage>
</organism>
<dbReference type="InterPro" id="IPR003591">
    <property type="entry name" value="Leu-rich_rpt_typical-subtyp"/>
</dbReference>
<dbReference type="Proteomes" id="UP001642405">
    <property type="component" value="Unassembled WGS sequence"/>
</dbReference>
<evidence type="ECO:0000256" key="1">
    <source>
        <dbReference type="ARBA" id="ARBA00022614"/>
    </source>
</evidence>
<dbReference type="InterPro" id="IPR011009">
    <property type="entry name" value="Kinase-like_dom_sf"/>
</dbReference>
<dbReference type="SUPFAM" id="SSF52058">
    <property type="entry name" value="L domain-like"/>
    <property type="match status" value="1"/>
</dbReference>
<feature type="domain" description="Protein kinase" evidence="4">
    <location>
        <begin position="234"/>
        <end position="587"/>
    </location>
</feature>
<feature type="region of interest" description="Disordered" evidence="3">
    <location>
        <begin position="321"/>
        <end position="344"/>
    </location>
</feature>
<dbReference type="InterPro" id="IPR000719">
    <property type="entry name" value="Prot_kinase_dom"/>
</dbReference>
<keyword evidence="2" id="KW-0677">Repeat</keyword>
<dbReference type="PANTHER" id="PTHR48051:SF1">
    <property type="entry name" value="RAS SUPPRESSOR PROTEIN 1"/>
    <property type="match status" value="1"/>
</dbReference>
<dbReference type="InterPro" id="IPR050216">
    <property type="entry name" value="LRR_domain-containing"/>
</dbReference>
<accession>A0ABP0BEX1</accession>
<proteinExistence type="predicted"/>
<evidence type="ECO:0000256" key="2">
    <source>
        <dbReference type="ARBA" id="ARBA00022737"/>
    </source>
</evidence>
<dbReference type="EMBL" id="CAWUHB010000014">
    <property type="protein sequence ID" value="CAK7217731.1"/>
    <property type="molecule type" value="Genomic_DNA"/>
</dbReference>
<gene>
    <name evidence="5" type="ORF">SCUCBS95973_003244</name>
</gene>
<dbReference type="InterPro" id="IPR001611">
    <property type="entry name" value="Leu-rich_rpt"/>
</dbReference>
<feature type="region of interest" description="Disordered" evidence="3">
    <location>
        <begin position="259"/>
        <end position="280"/>
    </location>
</feature>
<dbReference type="Pfam" id="PF13855">
    <property type="entry name" value="LRR_8"/>
    <property type="match status" value="1"/>
</dbReference>